<dbReference type="RefSeq" id="WP_013300329.1">
    <property type="nucleotide sequence ID" value="NC_014414.1"/>
</dbReference>
<feature type="domain" description="Beta-lactamase hydrolase-like protein phosphatase-like" evidence="1">
    <location>
        <begin position="13"/>
        <end position="109"/>
    </location>
</feature>
<dbReference type="KEGG" id="pbr:PB2503_06447"/>
<dbReference type="Pfam" id="PF04273">
    <property type="entry name" value="BLH_phosphatase"/>
    <property type="match status" value="1"/>
</dbReference>
<name>E0THQ9_PARBH</name>
<dbReference type="InterPro" id="IPR005939">
    <property type="entry name" value="BLH_phosphatase-like"/>
</dbReference>
<dbReference type="STRING" id="314260.PB2503_06447"/>
<dbReference type="EMBL" id="CP002156">
    <property type="protein sequence ID" value="ADM09355.1"/>
    <property type="molecule type" value="Genomic_DNA"/>
</dbReference>
<dbReference type="OrthoDB" id="9805710at2"/>
<dbReference type="Proteomes" id="UP000001302">
    <property type="component" value="Chromosome"/>
</dbReference>
<proteinExistence type="predicted"/>
<dbReference type="Gene3D" id="3.90.190.10">
    <property type="entry name" value="Protein tyrosine phosphatase superfamily"/>
    <property type="match status" value="1"/>
</dbReference>
<dbReference type="InterPro" id="IPR029021">
    <property type="entry name" value="Prot-tyrosine_phosphatase-like"/>
</dbReference>
<dbReference type="AlphaFoldDB" id="E0THQ9"/>
<dbReference type="NCBIfam" id="TIGR01244">
    <property type="entry name" value="TIGR01244 family sulfur transferase"/>
    <property type="match status" value="1"/>
</dbReference>
<reference evidence="3" key="1">
    <citation type="submission" date="2010-08" db="EMBL/GenBank/DDBJ databases">
        <title>Genome sequence of Parvularcula bermudensis HTCC2503.</title>
        <authorList>
            <person name="Kang D.-M."/>
            <person name="Oh H.-M."/>
            <person name="Cho J.-C."/>
        </authorList>
    </citation>
    <scope>NUCLEOTIDE SEQUENCE [LARGE SCALE GENOMIC DNA]</scope>
    <source>
        <strain evidence="3">ATCC BAA-594 / HTCC2503 / KCTC 12087</strain>
    </source>
</reference>
<evidence type="ECO:0000259" key="1">
    <source>
        <dbReference type="Pfam" id="PF04273"/>
    </source>
</evidence>
<reference evidence="2 3" key="2">
    <citation type="journal article" date="2011" name="J. Bacteriol.">
        <title>Complete genome sequence of strain HTCC2503T of Parvularcula bermudensis, the type species of the order "Parvularculales" in the class Alphaproteobacteria.</title>
        <authorList>
            <person name="Oh H.M."/>
            <person name="Kang I."/>
            <person name="Vergin K.L."/>
            <person name="Kang D."/>
            <person name="Rhee K.H."/>
            <person name="Giovannoni S.J."/>
            <person name="Cho J.C."/>
        </authorList>
    </citation>
    <scope>NUCLEOTIDE SEQUENCE [LARGE SCALE GENOMIC DNA]</scope>
    <source>
        <strain evidence="3">ATCC BAA-594 / HTCC2503 / KCTC 12087</strain>
    </source>
</reference>
<keyword evidence="3" id="KW-1185">Reference proteome</keyword>
<evidence type="ECO:0000313" key="2">
    <source>
        <dbReference type="EMBL" id="ADM09355.1"/>
    </source>
</evidence>
<accession>E0THQ9</accession>
<evidence type="ECO:0000313" key="3">
    <source>
        <dbReference type="Proteomes" id="UP000001302"/>
    </source>
</evidence>
<organism evidence="2 3">
    <name type="scientific">Parvularcula bermudensis (strain ATCC BAA-594 / HTCC2503 / KCTC 12087)</name>
    <dbReference type="NCBI Taxonomy" id="314260"/>
    <lineage>
        <taxon>Bacteria</taxon>
        <taxon>Pseudomonadati</taxon>
        <taxon>Pseudomonadota</taxon>
        <taxon>Alphaproteobacteria</taxon>
        <taxon>Parvularculales</taxon>
        <taxon>Parvularculaceae</taxon>
        <taxon>Parvularcula</taxon>
    </lineage>
</organism>
<dbReference type="eggNOG" id="COG3453">
    <property type="taxonomic scope" value="Bacteria"/>
</dbReference>
<protein>
    <recommendedName>
        <fullName evidence="1">Beta-lactamase hydrolase-like protein phosphatase-like domain-containing protein</fullName>
    </recommendedName>
</protein>
<gene>
    <name evidence="2" type="ordered locus">PB2503_06447</name>
</gene>
<dbReference type="GO" id="GO:0016787">
    <property type="term" value="F:hydrolase activity"/>
    <property type="evidence" value="ECO:0007669"/>
    <property type="project" value="InterPro"/>
</dbReference>
<sequence>MVTVFPLSDLVFLGPQIRPHEATPLKEAGIVRVICNRPDGEAADQPRAEDVKSALAAMGIAFDYLPIGGQGIDQSLIDQVANRLSAAEPLLLYCTSGRRSSVIWGLAAASLGQSAEAIIKMAAGAGYDLTPYRSVLEGFAADAQARAKAADKETDGAL</sequence>
<dbReference type="HOGENOM" id="CLU_105726_3_0_5"/>